<reference evidence="2" key="1">
    <citation type="submission" date="2015-07" db="EMBL/GenBank/DDBJ databases">
        <title>Adaptation to a free-living lifestyle via gene acquisitions in the diplomonad Trepomonas sp. PC1.</title>
        <authorList>
            <person name="Xu F."/>
            <person name="Jerlstrom-Hultqvist J."/>
            <person name="Kolisko M."/>
            <person name="Simpson A.G.B."/>
            <person name="Roger A.J."/>
            <person name="Svard S.G."/>
            <person name="Andersson J.O."/>
        </authorList>
    </citation>
    <scope>NUCLEOTIDE SEQUENCE</scope>
    <source>
        <strain evidence="2">PC1</strain>
    </source>
</reference>
<evidence type="ECO:0000256" key="1">
    <source>
        <dbReference type="SAM" id="MobiDB-lite"/>
    </source>
</evidence>
<feature type="compositionally biased region" description="Acidic residues" evidence="1">
    <location>
        <begin position="257"/>
        <end position="272"/>
    </location>
</feature>
<gene>
    <name evidence="2" type="ORF">TPC1_14904</name>
</gene>
<feature type="non-terminal residue" evidence="2">
    <location>
        <position position="1"/>
    </location>
</feature>
<proteinExistence type="predicted"/>
<dbReference type="Pfam" id="PF13306">
    <property type="entry name" value="LRR_5"/>
    <property type="match status" value="2"/>
</dbReference>
<dbReference type="PANTHER" id="PTHR45661:SF3">
    <property type="entry name" value="IG-LIKE DOMAIN-CONTAINING PROTEIN"/>
    <property type="match status" value="1"/>
</dbReference>
<name>A0A146KC84_9EUKA</name>
<dbReference type="InterPro" id="IPR026906">
    <property type="entry name" value="LRR_5"/>
</dbReference>
<dbReference type="EMBL" id="GDID01003627">
    <property type="protein sequence ID" value="JAP92979.1"/>
    <property type="molecule type" value="Transcribed_RNA"/>
</dbReference>
<dbReference type="PANTHER" id="PTHR45661">
    <property type="entry name" value="SURFACE ANTIGEN"/>
    <property type="match status" value="1"/>
</dbReference>
<protein>
    <submittedName>
        <fullName evidence="2">Leucine rich repeats-containing protein</fullName>
    </submittedName>
</protein>
<dbReference type="Gene3D" id="3.80.10.10">
    <property type="entry name" value="Ribonuclease Inhibitor"/>
    <property type="match status" value="2"/>
</dbReference>
<feature type="region of interest" description="Disordered" evidence="1">
    <location>
        <begin position="254"/>
        <end position="273"/>
    </location>
</feature>
<accession>A0A146KC84</accession>
<feature type="non-terminal residue" evidence="2">
    <location>
        <position position="508"/>
    </location>
</feature>
<dbReference type="AlphaFoldDB" id="A0A146KC84"/>
<dbReference type="InterPro" id="IPR053139">
    <property type="entry name" value="Surface_bspA-like"/>
</dbReference>
<dbReference type="SUPFAM" id="SSF52058">
    <property type="entry name" value="L domain-like"/>
    <property type="match status" value="1"/>
</dbReference>
<organism evidence="2">
    <name type="scientific">Trepomonas sp. PC1</name>
    <dbReference type="NCBI Taxonomy" id="1076344"/>
    <lineage>
        <taxon>Eukaryota</taxon>
        <taxon>Metamonada</taxon>
        <taxon>Diplomonadida</taxon>
        <taxon>Hexamitidae</taxon>
        <taxon>Hexamitinae</taxon>
        <taxon>Trepomonas</taxon>
    </lineage>
</organism>
<sequence length="508" mass="58283">EYYSHNSQRSDDETSNKSDLALNFDSQQQEPGKYILVRNTLLLFSRTAEMNDFEKLNKHLILNVIAPFLEEIKSDAFKDFNVRFMYAPNLRKVGSSAFYYCLGLFELVADNIEIVSNSAFSNCDSLVRLNLTNASYVESDALEMCVAMPTFVNNVLTEFKHASSLRNCQLIDMPSLTHLQMNGGQKIIQLNLPKCETFDCQNKIVYATKATMERINTVKKHLIAEQEQEMLDKDNLLITEDQNEKEILQRPVGEKIAEEEDGESDDEDEYYEQENSTYDRIEKIESNEFIEVEGLKYEGHYKASQYQDRQGIAMSLQFDHSYSLIKGLVLRNVSQIPEYTFKEKISLLFAFCPNVVVIGSGAFQACHGLRSFKSKALSKILDNAFYGCVSLSEVSTENVIELGRNAFAYCQAIVKHTYKELKDLNSAYTANYSLIQIIGEKLENFNHMKKVEIIGKTEFEKGNRGRRLQEILVDRFEERKSFAKQCAKLGANLFLFSKMKKTQSMIHK</sequence>
<dbReference type="InterPro" id="IPR032675">
    <property type="entry name" value="LRR_dom_sf"/>
</dbReference>
<evidence type="ECO:0000313" key="2">
    <source>
        <dbReference type="EMBL" id="JAP92979.1"/>
    </source>
</evidence>